<protein>
    <submittedName>
        <fullName evidence="3">Uncharacterized protein</fullName>
    </submittedName>
</protein>
<name>A0A9P4QK79_9PEZI</name>
<keyword evidence="4" id="KW-1185">Reference proteome</keyword>
<comment type="caution">
    <text evidence="3">The sequence shown here is derived from an EMBL/GenBank/DDBJ whole genome shotgun (WGS) entry which is preliminary data.</text>
</comment>
<dbReference type="EMBL" id="MU003765">
    <property type="protein sequence ID" value="KAF2726386.1"/>
    <property type="molecule type" value="Genomic_DNA"/>
</dbReference>
<dbReference type="AlphaFoldDB" id="A0A9P4QK79"/>
<accession>A0A9P4QK79</accession>
<sequence length="377" mass="42791">MKFNTNYFVYLLVAHMELVAAMAPPEYLNCNNRPTDALGFENGQFSVDWFLDMYRKSDLDGPFENRCVFYTKIVHGFDHRKSTPDLVWDFCDQQNAKTGQSLSCGMISIWDAWPGWLFDPRGYGKYAWVESDDNQNSPLRDIMSDPAKRLQYFKAMSTAFGLLCGGRVWLVTKDPRKNLKGVSYDTIFIQDENPALNNQEAKKKIEAPEFEFGTQIDQNLQEPPEAISKFWPGLLIPPPPRSKPNRRSARGDDFRGAGEEMHTGTNTSTITAYIVSGCEISPDAMENYDSLPRIEQRKAHHTLPAAEPLDIGGSKYARLVNMLVPNLIGAPTTGTLRSRVDDRLKGVQLAQETGPFEEWHPDVRELVPDIEDDQMRQ</sequence>
<evidence type="ECO:0000256" key="1">
    <source>
        <dbReference type="SAM" id="MobiDB-lite"/>
    </source>
</evidence>
<feature type="chain" id="PRO_5040384723" evidence="2">
    <location>
        <begin position="22"/>
        <end position="377"/>
    </location>
</feature>
<keyword evidence="2" id="KW-0732">Signal</keyword>
<evidence type="ECO:0000313" key="4">
    <source>
        <dbReference type="Proteomes" id="UP000799441"/>
    </source>
</evidence>
<dbReference type="OrthoDB" id="3658431at2759"/>
<dbReference type="Proteomes" id="UP000799441">
    <property type="component" value="Unassembled WGS sequence"/>
</dbReference>
<proteinExistence type="predicted"/>
<evidence type="ECO:0000313" key="3">
    <source>
        <dbReference type="EMBL" id="KAF2726386.1"/>
    </source>
</evidence>
<feature type="region of interest" description="Disordered" evidence="1">
    <location>
        <begin position="232"/>
        <end position="263"/>
    </location>
</feature>
<gene>
    <name evidence="3" type="ORF">K431DRAFT_299464</name>
</gene>
<feature type="compositionally biased region" description="Basic and acidic residues" evidence="1">
    <location>
        <begin position="249"/>
        <end position="262"/>
    </location>
</feature>
<feature type="signal peptide" evidence="2">
    <location>
        <begin position="1"/>
        <end position="21"/>
    </location>
</feature>
<reference evidence="3" key="1">
    <citation type="journal article" date="2020" name="Stud. Mycol.">
        <title>101 Dothideomycetes genomes: a test case for predicting lifestyles and emergence of pathogens.</title>
        <authorList>
            <person name="Haridas S."/>
            <person name="Albert R."/>
            <person name="Binder M."/>
            <person name="Bloem J."/>
            <person name="Labutti K."/>
            <person name="Salamov A."/>
            <person name="Andreopoulos B."/>
            <person name="Baker S."/>
            <person name="Barry K."/>
            <person name="Bills G."/>
            <person name="Bluhm B."/>
            <person name="Cannon C."/>
            <person name="Castanera R."/>
            <person name="Culley D."/>
            <person name="Daum C."/>
            <person name="Ezra D."/>
            <person name="Gonzalez J."/>
            <person name="Henrissat B."/>
            <person name="Kuo A."/>
            <person name="Liang C."/>
            <person name="Lipzen A."/>
            <person name="Lutzoni F."/>
            <person name="Magnuson J."/>
            <person name="Mondo S."/>
            <person name="Nolan M."/>
            <person name="Ohm R."/>
            <person name="Pangilinan J."/>
            <person name="Park H.-J."/>
            <person name="Ramirez L."/>
            <person name="Alfaro M."/>
            <person name="Sun H."/>
            <person name="Tritt A."/>
            <person name="Yoshinaga Y."/>
            <person name="Zwiers L.-H."/>
            <person name="Turgeon B."/>
            <person name="Goodwin S."/>
            <person name="Spatafora J."/>
            <person name="Crous P."/>
            <person name="Grigoriev I."/>
        </authorList>
    </citation>
    <scope>NUCLEOTIDE SEQUENCE</scope>
    <source>
        <strain evidence="3">CBS 116435</strain>
    </source>
</reference>
<organism evidence="3 4">
    <name type="scientific">Polychaeton citri CBS 116435</name>
    <dbReference type="NCBI Taxonomy" id="1314669"/>
    <lineage>
        <taxon>Eukaryota</taxon>
        <taxon>Fungi</taxon>
        <taxon>Dikarya</taxon>
        <taxon>Ascomycota</taxon>
        <taxon>Pezizomycotina</taxon>
        <taxon>Dothideomycetes</taxon>
        <taxon>Dothideomycetidae</taxon>
        <taxon>Capnodiales</taxon>
        <taxon>Capnodiaceae</taxon>
        <taxon>Polychaeton</taxon>
    </lineage>
</organism>
<evidence type="ECO:0000256" key="2">
    <source>
        <dbReference type="SAM" id="SignalP"/>
    </source>
</evidence>